<dbReference type="Pfam" id="PF00352">
    <property type="entry name" value="TBP"/>
    <property type="match status" value="2"/>
</dbReference>
<keyword evidence="2" id="KW-0238">DNA-binding</keyword>
<dbReference type="WBParaSite" id="Pan_g20366.t1">
    <property type="protein sequence ID" value="Pan_g20366.t1"/>
    <property type="gene ID" value="Pan_g20366"/>
</dbReference>
<accession>A0A7E4VFR1</accession>
<evidence type="ECO:0000256" key="1">
    <source>
        <dbReference type="ARBA" id="ARBA00005560"/>
    </source>
</evidence>
<keyword evidence="4" id="KW-1185">Reference proteome</keyword>
<keyword evidence="3" id="KW-0804">Transcription</keyword>
<proteinExistence type="inferred from homology"/>
<dbReference type="PANTHER" id="PTHR10126">
    <property type="entry name" value="TATA-BOX BINDING PROTEIN"/>
    <property type="match status" value="1"/>
</dbReference>
<dbReference type="InterPro" id="IPR000814">
    <property type="entry name" value="TBP"/>
</dbReference>
<dbReference type="InterPro" id="IPR012295">
    <property type="entry name" value="TBP_dom_sf"/>
</dbReference>
<evidence type="ECO:0000313" key="4">
    <source>
        <dbReference type="Proteomes" id="UP000492821"/>
    </source>
</evidence>
<reference evidence="4" key="1">
    <citation type="journal article" date="2013" name="Genetics">
        <title>The draft genome and transcriptome of Panagrellus redivivus are shaped by the harsh demands of a free-living lifestyle.</title>
        <authorList>
            <person name="Srinivasan J."/>
            <person name="Dillman A.R."/>
            <person name="Macchietto M.G."/>
            <person name="Heikkinen L."/>
            <person name="Lakso M."/>
            <person name="Fracchia K.M."/>
            <person name="Antoshechkin I."/>
            <person name="Mortazavi A."/>
            <person name="Wong G."/>
            <person name="Sternberg P.W."/>
        </authorList>
    </citation>
    <scope>NUCLEOTIDE SEQUENCE [LARGE SCALE GENOMIC DNA]</scope>
    <source>
        <strain evidence="4">MT8872</strain>
    </source>
</reference>
<evidence type="ECO:0000256" key="3">
    <source>
        <dbReference type="ARBA" id="ARBA00023163"/>
    </source>
</evidence>
<sequence>MSLEYKIVNVVATCDLGVRINLANYARTNVASVQYNPDVFRAAITRLKDPSSTILVFHTGRLVITGAKTCDTARSQADRMKRLLKIRKAPMSFKVQNIVTTASCHKSINLVALYAQIVTHAQDKIKSVTYEVEIFSGLQIKLNQGCIIVFSSGKIIVTGFTSRSLINECYDEISSFLTQYGSSFIRASSIGI</sequence>
<dbReference type="PRINTS" id="PR00686">
    <property type="entry name" value="TIFACTORIID"/>
</dbReference>
<protein>
    <submittedName>
        <fullName evidence="5">TATA-box-binding protein</fullName>
    </submittedName>
</protein>
<dbReference type="GO" id="GO:0006352">
    <property type="term" value="P:DNA-templated transcription initiation"/>
    <property type="evidence" value="ECO:0007669"/>
    <property type="project" value="InterPro"/>
</dbReference>
<reference evidence="5" key="2">
    <citation type="submission" date="2020-10" db="UniProtKB">
        <authorList>
            <consortium name="WormBaseParasite"/>
        </authorList>
    </citation>
    <scope>IDENTIFICATION</scope>
</reference>
<name>A0A7E4VFR1_PANRE</name>
<dbReference type="AlphaFoldDB" id="A0A7E4VFR1"/>
<dbReference type="GO" id="GO:0003677">
    <property type="term" value="F:DNA binding"/>
    <property type="evidence" value="ECO:0007669"/>
    <property type="project" value="UniProtKB-KW"/>
</dbReference>
<organism evidence="4 5">
    <name type="scientific">Panagrellus redivivus</name>
    <name type="common">Microworm</name>
    <dbReference type="NCBI Taxonomy" id="6233"/>
    <lineage>
        <taxon>Eukaryota</taxon>
        <taxon>Metazoa</taxon>
        <taxon>Ecdysozoa</taxon>
        <taxon>Nematoda</taxon>
        <taxon>Chromadorea</taxon>
        <taxon>Rhabditida</taxon>
        <taxon>Tylenchina</taxon>
        <taxon>Panagrolaimomorpha</taxon>
        <taxon>Panagrolaimoidea</taxon>
        <taxon>Panagrolaimidae</taxon>
        <taxon>Panagrellus</taxon>
    </lineage>
</organism>
<dbReference type="Proteomes" id="UP000492821">
    <property type="component" value="Unassembled WGS sequence"/>
</dbReference>
<evidence type="ECO:0000256" key="2">
    <source>
        <dbReference type="ARBA" id="ARBA00023125"/>
    </source>
</evidence>
<comment type="similarity">
    <text evidence="1">Belongs to the TBP family.</text>
</comment>
<dbReference type="Gene3D" id="3.30.310.10">
    <property type="entry name" value="TATA-Binding Protein"/>
    <property type="match status" value="2"/>
</dbReference>
<evidence type="ECO:0000313" key="5">
    <source>
        <dbReference type="WBParaSite" id="Pan_g20366.t1"/>
    </source>
</evidence>
<dbReference type="SUPFAM" id="SSF55945">
    <property type="entry name" value="TATA-box binding protein-like"/>
    <property type="match status" value="2"/>
</dbReference>